<feature type="binding site" description="covalent" evidence="9">
    <location>
        <position position="70"/>
    </location>
    <ligand>
        <name>heme c</name>
        <dbReference type="ChEBI" id="CHEBI:61717"/>
    </ligand>
</feature>
<keyword evidence="11" id="KW-0732">Signal</keyword>
<dbReference type="Gene3D" id="1.20.5.100">
    <property type="entry name" value="Cytochrome c1, transmembrane anchor, C-terminal"/>
    <property type="match status" value="1"/>
</dbReference>
<gene>
    <name evidence="13" type="ORF">HBA54_23965</name>
</gene>
<feature type="binding site" description="covalent" evidence="9">
    <location>
        <position position="69"/>
    </location>
    <ligand>
        <name>heme c</name>
        <dbReference type="ChEBI" id="CHEBI:61717"/>
    </ligand>
</feature>
<keyword evidence="6 10" id="KW-1133">Transmembrane helix</keyword>
<dbReference type="PROSITE" id="PS51007">
    <property type="entry name" value="CYTC"/>
    <property type="match status" value="1"/>
</dbReference>
<keyword evidence="5 9" id="KW-0479">Metal-binding</keyword>
<dbReference type="FunFam" id="1.10.760.10:FF:000011">
    <property type="entry name" value="Cytochrome c1, putative"/>
    <property type="match status" value="1"/>
</dbReference>
<reference evidence="13" key="1">
    <citation type="submission" date="2020-03" db="EMBL/GenBank/DDBJ databases">
        <title>Genome of Pelagibius litoralis DSM 21314T.</title>
        <authorList>
            <person name="Wang G."/>
        </authorList>
    </citation>
    <scope>NUCLEOTIDE SEQUENCE</scope>
    <source>
        <strain evidence="13">DSM 21314</strain>
    </source>
</reference>
<protein>
    <recommendedName>
        <fullName evidence="2">Cytochrome c1</fullName>
    </recommendedName>
</protein>
<evidence type="ECO:0000256" key="3">
    <source>
        <dbReference type="ARBA" id="ARBA00022617"/>
    </source>
</evidence>
<keyword evidence="14" id="KW-1185">Reference proteome</keyword>
<evidence type="ECO:0000256" key="2">
    <source>
        <dbReference type="ARBA" id="ARBA00016165"/>
    </source>
</evidence>
<sequence length="260" mass="28273">MMRKGLIFGFAALAAVSTGALFNTNSAKAAGEAIALPQLEWSFEGMFGTYDRASLQRGLQVYREVCSGCHSLDYIAFRNLADLGYSEDEIKAMAAEVSVVDGPNDEGEMFEREGRPSDYFPAPFPNPQAAAFANGGAIPPDLSLMAKARADGPNYLHALMIGYVDPPADFELAEGSNYNAYFPGHQIAMAAPLFEDAVEYADGTPATVDQMATDLAHFFMWTAEPKLEERKGMGIKVLIFLLVFCGVLYAAKRKVWADVH</sequence>
<dbReference type="InterPro" id="IPR002326">
    <property type="entry name" value="Cyt_c1"/>
</dbReference>
<dbReference type="InterPro" id="IPR009056">
    <property type="entry name" value="Cyt_c-like_dom"/>
</dbReference>
<feature type="binding site" description="covalent" evidence="9">
    <location>
        <position position="66"/>
    </location>
    <ligand>
        <name>heme c</name>
        <dbReference type="ChEBI" id="CHEBI:61717"/>
    </ligand>
</feature>
<evidence type="ECO:0000256" key="5">
    <source>
        <dbReference type="ARBA" id="ARBA00022723"/>
    </source>
</evidence>
<keyword evidence="4 10" id="KW-0812">Transmembrane</keyword>
<dbReference type="Proteomes" id="UP000761264">
    <property type="component" value="Unassembled WGS sequence"/>
</dbReference>
<evidence type="ECO:0000256" key="7">
    <source>
        <dbReference type="ARBA" id="ARBA00023004"/>
    </source>
</evidence>
<feature type="binding site" description="covalent" evidence="9">
    <location>
        <position position="189"/>
    </location>
    <ligand>
        <name>heme c</name>
        <dbReference type="ChEBI" id="CHEBI:61717"/>
    </ligand>
</feature>
<dbReference type="Gene3D" id="1.10.760.10">
    <property type="entry name" value="Cytochrome c-like domain"/>
    <property type="match status" value="1"/>
</dbReference>
<dbReference type="GO" id="GO:0009055">
    <property type="term" value="F:electron transfer activity"/>
    <property type="evidence" value="ECO:0007669"/>
    <property type="project" value="InterPro"/>
</dbReference>
<feature type="transmembrane region" description="Helical" evidence="10">
    <location>
        <begin position="233"/>
        <end position="251"/>
    </location>
</feature>
<dbReference type="GO" id="GO:0016020">
    <property type="term" value="C:membrane"/>
    <property type="evidence" value="ECO:0007669"/>
    <property type="project" value="UniProtKB-SubCell"/>
</dbReference>
<dbReference type="SUPFAM" id="SSF46626">
    <property type="entry name" value="Cytochrome c"/>
    <property type="match status" value="1"/>
</dbReference>
<comment type="cofactor">
    <cofactor evidence="9">
        <name>heme c</name>
        <dbReference type="ChEBI" id="CHEBI:61717"/>
    </cofactor>
    <text evidence="9">Binds 1 heme c group covalently per subunit.</text>
</comment>
<proteinExistence type="predicted"/>
<dbReference type="PRINTS" id="PR00603">
    <property type="entry name" value="CYTOCHROMEC1"/>
</dbReference>
<evidence type="ECO:0000256" key="6">
    <source>
        <dbReference type="ARBA" id="ARBA00022989"/>
    </source>
</evidence>
<feature type="chain" id="PRO_5037444795" description="Cytochrome c1" evidence="11">
    <location>
        <begin position="30"/>
        <end position="260"/>
    </location>
</feature>
<dbReference type="GO" id="GO:0020037">
    <property type="term" value="F:heme binding"/>
    <property type="evidence" value="ECO:0007669"/>
    <property type="project" value="InterPro"/>
</dbReference>
<evidence type="ECO:0000256" key="11">
    <source>
        <dbReference type="SAM" id="SignalP"/>
    </source>
</evidence>
<comment type="subcellular location">
    <subcellularLocation>
        <location evidence="1">Membrane</location>
    </subcellularLocation>
</comment>
<comment type="caution">
    <text evidence="13">The sequence shown here is derived from an EMBL/GenBank/DDBJ whole genome shotgun (WGS) entry which is preliminary data.</text>
</comment>
<evidence type="ECO:0000313" key="14">
    <source>
        <dbReference type="Proteomes" id="UP000761264"/>
    </source>
</evidence>
<feature type="domain" description="Cytochrome c" evidence="12">
    <location>
        <begin position="53"/>
        <end position="160"/>
    </location>
</feature>
<dbReference type="AlphaFoldDB" id="A0A967KAI3"/>
<evidence type="ECO:0000256" key="4">
    <source>
        <dbReference type="ARBA" id="ARBA00022692"/>
    </source>
</evidence>
<evidence type="ECO:0000259" key="12">
    <source>
        <dbReference type="PROSITE" id="PS51007"/>
    </source>
</evidence>
<dbReference type="GO" id="GO:0046872">
    <property type="term" value="F:metal ion binding"/>
    <property type="evidence" value="ECO:0007669"/>
    <property type="project" value="UniProtKB-KW"/>
</dbReference>
<keyword evidence="3 9" id="KW-0349">Heme</keyword>
<dbReference type="EMBL" id="JAAQPH010000024">
    <property type="protein sequence ID" value="NIA71653.1"/>
    <property type="molecule type" value="Genomic_DNA"/>
</dbReference>
<keyword evidence="8 10" id="KW-0472">Membrane</keyword>
<evidence type="ECO:0000256" key="9">
    <source>
        <dbReference type="PIRSR" id="PIRSR602326-1"/>
    </source>
</evidence>
<dbReference type="PANTHER" id="PTHR10266">
    <property type="entry name" value="CYTOCHROME C1"/>
    <property type="match status" value="1"/>
</dbReference>
<name>A0A967KAI3_9PROT</name>
<evidence type="ECO:0000256" key="10">
    <source>
        <dbReference type="SAM" id="Phobius"/>
    </source>
</evidence>
<evidence type="ECO:0000256" key="8">
    <source>
        <dbReference type="ARBA" id="ARBA00023136"/>
    </source>
</evidence>
<feature type="signal peptide" evidence="11">
    <location>
        <begin position="1"/>
        <end position="29"/>
    </location>
</feature>
<organism evidence="13 14">
    <name type="scientific">Pelagibius litoralis</name>
    <dbReference type="NCBI Taxonomy" id="374515"/>
    <lineage>
        <taxon>Bacteria</taxon>
        <taxon>Pseudomonadati</taxon>
        <taxon>Pseudomonadota</taxon>
        <taxon>Alphaproteobacteria</taxon>
        <taxon>Rhodospirillales</taxon>
        <taxon>Rhodovibrionaceae</taxon>
        <taxon>Pelagibius</taxon>
    </lineage>
</organism>
<evidence type="ECO:0000313" key="13">
    <source>
        <dbReference type="EMBL" id="NIA71653.1"/>
    </source>
</evidence>
<accession>A0A967KAI3</accession>
<dbReference type="Pfam" id="PF02167">
    <property type="entry name" value="Cytochrom_C1"/>
    <property type="match status" value="1"/>
</dbReference>
<evidence type="ECO:0000256" key="1">
    <source>
        <dbReference type="ARBA" id="ARBA00004370"/>
    </source>
</evidence>
<dbReference type="PANTHER" id="PTHR10266:SF3">
    <property type="entry name" value="CYTOCHROME C1, HEME PROTEIN, MITOCHONDRIAL"/>
    <property type="match status" value="1"/>
</dbReference>
<keyword evidence="7 9" id="KW-0408">Iron</keyword>
<dbReference type="InterPro" id="IPR036909">
    <property type="entry name" value="Cyt_c-like_dom_sf"/>
</dbReference>